<evidence type="ECO:0000256" key="2">
    <source>
        <dbReference type="ARBA" id="ARBA00023186"/>
    </source>
</evidence>
<dbReference type="PANTHER" id="PTHR20903">
    <property type="entry name" value="PREFOLDIN SUBUNIT 1-RELATED"/>
    <property type="match status" value="1"/>
</dbReference>
<dbReference type="GO" id="GO:0005737">
    <property type="term" value="C:cytoplasm"/>
    <property type="evidence" value="ECO:0007669"/>
    <property type="project" value="TreeGrafter"/>
</dbReference>
<protein>
    <submittedName>
        <fullName evidence="3">KE2 family protein</fullName>
    </submittedName>
</protein>
<dbReference type="Gene3D" id="1.10.287.370">
    <property type="match status" value="1"/>
</dbReference>
<dbReference type="GO" id="GO:0051082">
    <property type="term" value="F:unfolded protein binding"/>
    <property type="evidence" value="ECO:0007669"/>
    <property type="project" value="InterPro"/>
</dbReference>
<comment type="caution">
    <text evidence="3">The sequence shown here is derived from an EMBL/GenBank/DDBJ whole genome shotgun (WGS) entry which is preliminary data.</text>
</comment>
<evidence type="ECO:0000313" key="4">
    <source>
        <dbReference type="Proteomes" id="UP000242877"/>
    </source>
</evidence>
<dbReference type="SUPFAM" id="SSF46579">
    <property type="entry name" value="Prefoldin"/>
    <property type="match status" value="1"/>
</dbReference>
<evidence type="ECO:0000313" key="3">
    <source>
        <dbReference type="EMBL" id="KZZ97760.1"/>
    </source>
</evidence>
<dbReference type="Proteomes" id="UP000242877">
    <property type="component" value="Unassembled WGS sequence"/>
</dbReference>
<dbReference type="EMBL" id="AZGZ01000001">
    <property type="protein sequence ID" value="KZZ97760.1"/>
    <property type="molecule type" value="Genomic_DNA"/>
</dbReference>
<comment type="similarity">
    <text evidence="1">Belongs to the prefoldin subunit beta family.</text>
</comment>
<dbReference type="GO" id="GO:0016272">
    <property type="term" value="C:prefoldin complex"/>
    <property type="evidence" value="ECO:0007669"/>
    <property type="project" value="InterPro"/>
</dbReference>
<keyword evidence="2" id="KW-0143">Chaperone</keyword>
<gene>
    <name evidence="3" type="ORF">AAP_00021</name>
</gene>
<dbReference type="AlphaFoldDB" id="A0A166PMA7"/>
<name>A0A166PMA7_9EURO</name>
<accession>A0A166PMA7</accession>
<dbReference type="InterPro" id="IPR009053">
    <property type="entry name" value="Prefoldin"/>
</dbReference>
<dbReference type="GO" id="GO:0044183">
    <property type="term" value="F:protein folding chaperone"/>
    <property type="evidence" value="ECO:0007669"/>
    <property type="project" value="TreeGrafter"/>
</dbReference>
<sequence length="120" mass="13489">MSVPNEALAKLVQEIEAQAIKSQQDIAIVKASIAAKQRELRLSQLTSKELSDLPATTNVYEGVGKMFVVRPMNTINSRISQESLQLQTEITNLEKKLHYLETTFKNSRDNIQRIMTGGRT</sequence>
<dbReference type="InterPro" id="IPR002777">
    <property type="entry name" value="PFD_beta-like"/>
</dbReference>
<dbReference type="PANTHER" id="PTHR20903:SF0">
    <property type="entry name" value="PREFOLDIN SUBUNIT 1"/>
    <property type="match status" value="1"/>
</dbReference>
<evidence type="ECO:0000256" key="1">
    <source>
        <dbReference type="ARBA" id="ARBA00008045"/>
    </source>
</evidence>
<reference evidence="3 4" key="1">
    <citation type="journal article" date="2016" name="Genome Biol. Evol.">
        <title>Divergent and convergent evolution of fungal pathogenicity.</title>
        <authorList>
            <person name="Shang Y."/>
            <person name="Xiao G."/>
            <person name="Zheng P."/>
            <person name="Cen K."/>
            <person name="Zhan S."/>
            <person name="Wang C."/>
        </authorList>
    </citation>
    <scope>NUCLEOTIDE SEQUENCE [LARGE SCALE GENOMIC DNA]</scope>
    <source>
        <strain evidence="3 4">ARSEF 7405</strain>
    </source>
</reference>
<dbReference type="VEuPathDB" id="FungiDB:AAP_00021"/>
<dbReference type="OrthoDB" id="2015447at2759"/>
<proteinExistence type="inferred from homology"/>
<dbReference type="CDD" id="cd23164">
    <property type="entry name" value="Prefoldin_1"/>
    <property type="match status" value="1"/>
</dbReference>
<dbReference type="Pfam" id="PF01920">
    <property type="entry name" value="Prefoldin_2"/>
    <property type="match status" value="1"/>
</dbReference>
<keyword evidence="4" id="KW-1185">Reference proteome</keyword>
<organism evidence="3 4">
    <name type="scientific">Ascosphaera apis ARSEF 7405</name>
    <dbReference type="NCBI Taxonomy" id="392613"/>
    <lineage>
        <taxon>Eukaryota</taxon>
        <taxon>Fungi</taxon>
        <taxon>Dikarya</taxon>
        <taxon>Ascomycota</taxon>
        <taxon>Pezizomycotina</taxon>
        <taxon>Eurotiomycetes</taxon>
        <taxon>Eurotiomycetidae</taxon>
        <taxon>Onygenales</taxon>
        <taxon>Ascosphaeraceae</taxon>
        <taxon>Ascosphaera</taxon>
    </lineage>
</organism>